<sequence>MRFRNHDVFSDRPPVQLMIGLIMIVDDSLDARLSEMISFGKLQRWKGHAIKIDFMKISKEINFTNGGEEDYIDLQQLHNDHSGLE</sequence>
<proteinExistence type="predicted"/>
<gene>
    <name evidence="1" type="ORF">KIN20_034024</name>
</gene>
<evidence type="ECO:0000313" key="2">
    <source>
        <dbReference type="Proteomes" id="UP001196413"/>
    </source>
</evidence>
<keyword evidence="2" id="KW-1185">Reference proteome</keyword>
<organism evidence="1 2">
    <name type="scientific">Parelaphostrongylus tenuis</name>
    <name type="common">Meningeal worm</name>
    <dbReference type="NCBI Taxonomy" id="148309"/>
    <lineage>
        <taxon>Eukaryota</taxon>
        <taxon>Metazoa</taxon>
        <taxon>Ecdysozoa</taxon>
        <taxon>Nematoda</taxon>
        <taxon>Chromadorea</taxon>
        <taxon>Rhabditida</taxon>
        <taxon>Rhabditina</taxon>
        <taxon>Rhabditomorpha</taxon>
        <taxon>Strongyloidea</taxon>
        <taxon>Metastrongylidae</taxon>
        <taxon>Parelaphostrongylus</taxon>
    </lineage>
</organism>
<protein>
    <submittedName>
        <fullName evidence="1">Uncharacterized protein</fullName>
    </submittedName>
</protein>
<reference evidence="1" key="1">
    <citation type="submission" date="2021-06" db="EMBL/GenBank/DDBJ databases">
        <title>Parelaphostrongylus tenuis whole genome reference sequence.</title>
        <authorList>
            <person name="Garwood T.J."/>
            <person name="Larsen P.A."/>
            <person name="Fountain-Jones N.M."/>
            <person name="Garbe J.R."/>
            <person name="Macchietto M.G."/>
            <person name="Kania S.A."/>
            <person name="Gerhold R.W."/>
            <person name="Richards J.E."/>
            <person name="Wolf T.M."/>
        </authorList>
    </citation>
    <scope>NUCLEOTIDE SEQUENCE</scope>
    <source>
        <strain evidence="1">MNPRO001-30</strain>
        <tissue evidence="1">Meninges</tissue>
    </source>
</reference>
<dbReference type="AlphaFoldDB" id="A0AAD5WJE3"/>
<comment type="caution">
    <text evidence="1">The sequence shown here is derived from an EMBL/GenBank/DDBJ whole genome shotgun (WGS) entry which is preliminary data.</text>
</comment>
<accession>A0AAD5WJE3</accession>
<evidence type="ECO:0000313" key="1">
    <source>
        <dbReference type="EMBL" id="KAJ1371975.1"/>
    </source>
</evidence>
<name>A0AAD5WJE3_PARTN</name>
<dbReference type="Proteomes" id="UP001196413">
    <property type="component" value="Unassembled WGS sequence"/>
</dbReference>
<dbReference type="EMBL" id="JAHQIW010007073">
    <property type="protein sequence ID" value="KAJ1371975.1"/>
    <property type="molecule type" value="Genomic_DNA"/>
</dbReference>